<feature type="coiled-coil region" evidence="4">
    <location>
        <begin position="125"/>
        <end position="152"/>
    </location>
</feature>
<dbReference type="CDD" id="cd07377">
    <property type="entry name" value="WHTH_GntR"/>
    <property type="match status" value="1"/>
</dbReference>
<dbReference type="Pfam" id="PF00392">
    <property type="entry name" value="GntR"/>
    <property type="match status" value="1"/>
</dbReference>
<dbReference type="InterPro" id="IPR036390">
    <property type="entry name" value="WH_DNA-bd_sf"/>
</dbReference>
<dbReference type="PRINTS" id="PR00035">
    <property type="entry name" value="HTHGNTR"/>
</dbReference>
<evidence type="ECO:0000256" key="4">
    <source>
        <dbReference type="SAM" id="Coils"/>
    </source>
</evidence>
<dbReference type="RefSeq" id="WP_381433103.1">
    <property type="nucleotide sequence ID" value="NZ_JBHSNO010000005.1"/>
</dbReference>
<name>A0ABW0TI44_9BACL</name>
<dbReference type="PROSITE" id="PS50949">
    <property type="entry name" value="HTH_GNTR"/>
    <property type="match status" value="1"/>
</dbReference>
<reference evidence="7" key="1">
    <citation type="journal article" date="2019" name="Int. J. Syst. Evol. Microbiol.">
        <title>The Global Catalogue of Microorganisms (GCM) 10K type strain sequencing project: providing services to taxonomists for standard genome sequencing and annotation.</title>
        <authorList>
            <consortium name="The Broad Institute Genomics Platform"/>
            <consortium name="The Broad Institute Genome Sequencing Center for Infectious Disease"/>
            <person name="Wu L."/>
            <person name="Ma J."/>
        </authorList>
    </citation>
    <scope>NUCLEOTIDE SEQUENCE [LARGE SCALE GENOMIC DNA]</scope>
    <source>
        <strain evidence="7">CGMCC 4.1434</strain>
    </source>
</reference>
<dbReference type="Proteomes" id="UP001596109">
    <property type="component" value="Unassembled WGS sequence"/>
</dbReference>
<dbReference type="PANTHER" id="PTHR43537">
    <property type="entry name" value="TRANSCRIPTIONAL REGULATOR, GNTR FAMILY"/>
    <property type="match status" value="1"/>
</dbReference>
<proteinExistence type="predicted"/>
<dbReference type="InterPro" id="IPR011711">
    <property type="entry name" value="GntR_C"/>
</dbReference>
<evidence type="ECO:0000313" key="6">
    <source>
        <dbReference type="EMBL" id="MFC5589062.1"/>
    </source>
</evidence>
<dbReference type="SMART" id="SM00895">
    <property type="entry name" value="FCD"/>
    <property type="match status" value="1"/>
</dbReference>
<dbReference type="InterPro" id="IPR008920">
    <property type="entry name" value="TF_FadR/GntR_C"/>
</dbReference>
<protein>
    <submittedName>
        <fullName evidence="6">FadR/GntR family transcriptional regulator</fullName>
    </submittedName>
</protein>
<keyword evidence="2" id="KW-0238">DNA-binding</keyword>
<dbReference type="PANTHER" id="PTHR43537:SF5">
    <property type="entry name" value="UXU OPERON TRANSCRIPTIONAL REGULATOR"/>
    <property type="match status" value="1"/>
</dbReference>
<evidence type="ECO:0000256" key="3">
    <source>
        <dbReference type="ARBA" id="ARBA00023163"/>
    </source>
</evidence>
<accession>A0ABW0TI44</accession>
<feature type="domain" description="HTH gntR-type" evidence="5">
    <location>
        <begin position="16"/>
        <end position="86"/>
    </location>
</feature>
<dbReference type="SUPFAM" id="SSF46785">
    <property type="entry name" value="Winged helix' DNA-binding domain"/>
    <property type="match status" value="1"/>
</dbReference>
<keyword evidence="7" id="KW-1185">Reference proteome</keyword>
<keyword evidence="4" id="KW-0175">Coiled coil</keyword>
<dbReference type="InterPro" id="IPR036388">
    <property type="entry name" value="WH-like_DNA-bd_sf"/>
</dbReference>
<evidence type="ECO:0000256" key="1">
    <source>
        <dbReference type="ARBA" id="ARBA00023015"/>
    </source>
</evidence>
<keyword evidence="1" id="KW-0805">Transcription regulation</keyword>
<dbReference type="SUPFAM" id="SSF48008">
    <property type="entry name" value="GntR ligand-binding domain-like"/>
    <property type="match status" value="1"/>
</dbReference>
<evidence type="ECO:0000259" key="5">
    <source>
        <dbReference type="PROSITE" id="PS50949"/>
    </source>
</evidence>
<evidence type="ECO:0000256" key="2">
    <source>
        <dbReference type="ARBA" id="ARBA00023125"/>
    </source>
</evidence>
<comment type="caution">
    <text evidence="6">The sequence shown here is derived from an EMBL/GenBank/DDBJ whole genome shotgun (WGS) entry which is preliminary data.</text>
</comment>
<organism evidence="6 7">
    <name type="scientific">Sporosarcina soli</name>
    <dbReference type="NCBI Taxonomy" id="334736"/>
    <lineage>
        <taxon>Bacteria</taxon>
        <taxon>Bacillati</taxon>
        <taxon>Bacillota</taxon>
        <taxon>Bacilli</taxon>
        <taxon>Bacillales</taxon>
        <taxon>Caryophanaceae</taxon>
        <taxon>Sporosarcina</taxon>
    </lineage>
</organism>
<evidence type="ECO:0000313" key="7">
    <source>
        <dbReference type="Proteomes" id="UP001596109"/>
    </source>
</evidence>
<gene>
    <name evidence="6" type="ORF">ACFPRA_09195</name>
</gene>
<dbReference type="InterPro" id="IPR000524">
    <property type="entry name" value="Tscrpt_reg_HTH_GntR"/>
</dbReference>
<dbReference type="Gene3D" id="1.20.120.530">
    <property type="entry name" value="GntR ligand-binding domain-like"/>
    <property type="match status" value="1"/>
</dbReference>
<dbReference type="EMBL" id="JBHSNO010000005">
    <property type="protein sequence ID" value="MFC5589062.1"/>
    <property type="molecule type" value="Genomic_DNA"/>
</dbReference>
<keyword evidence="3" id="KW-0804">Transcription</keyword>
<dbReference type="Pfam" id="PF07729">
    <property type="entry name" value="FCD"/>
    <property type="match status" value="1"/>
</dbReference>
<sequence length="241" mass="28344">MNQWKSVDTFKNIDAKKVSDYIFEQLQEAIVLKELLPGEQLPPERELCKIFNTSRDTMRDAIAVLKEEGLIEQRRGAKGGTFILPLTTQDIERTRTNVLNEKENYLKLFEFRNVIEPEVVRLVVQNVSSQELEELNTIVEKMKNEKNREEFRSLDVQFHLMLGKYSDNLYFEQAVRMIRLKVNPVLDILPFNEKVYEKNYLEHKQLLKAIENGDTKEAHQIMVNHISSTTNNLFERLKNTN</sequence>
<dbReference type="SMART" id="SM00345">
    <property type="entry name" value="HTH_GNTR"/>
    <property type="match status" value="1"/>
</dbReference>
<dbReference type="Gene3D" id="1.10.10.10">
    <property type="entry name" value="Winged helix-like DNA-binding domain superfamily/Winged helix DNA-binding domain"/>
    <property type="match status" value="1"/>
</dbReference>